<keyword evidence="1" id="KW-1133">Transmembrane helix</keyword>
<name>A0A2C5XBD2_9HYPO</name>
<dbReference type="EMBL" id="NJET01000012">
    <property type="protein sequence ID" value="PHH65959.1"/>
    <property type="molecule type" value="Genomic_DNA"/>
</dbReference>
<feature type="transmembrane region" description="Helical" evidence="1">
    <location>
        <begin position="130"/>
        <end position="152"/>
    </location>
</feature>
<feature type="transmembrane region" description="Helical" evidence="1">
    <location>
        <begin position="49"/>
        <end position="70"/>
    </location>
</feature>
<dbReference type="Pfam" id="PF06966">
    <property type="entry name" value="DUF1295"/>
    <property type="match status" value="2"/>
</dbReference>
<evidence type="ECO:0000313" key="2">
    <source>
        <dbReference type="EMBL" id="PHH65959.1"/>
    </source>
</evidence>
<accession>A0A2C5XBD2</accession>
<dbReference type="AlphaFoldDB" id="A0A2C5XBD2"/>
<dbReference type="OrthoDB" id="201504at2759"/>
<evidence type="ECO:0000313" key="3">
    <source>
        <dbReference type="Proteomes" id="UP000226192"/>
    </source>
</evidence>
<dbReference type="PANTHER" id="PTHR32251">
    <property type="entry name" value="3-OXO-5-ALPHA-STEROID 4-DEHYDROGENASE"/>
    <property type="match status" value="1"/>
</dbReference>
<sequence length="310" mass="33995">MLDLLRLTSFRSPLLRTLVPSVAAAFALQACVAVPSVAAQSERFYDVSGSATVLAVGALSLYLPALRARAAGEPVQLAFWHMWRWWSLRQVLVTGLAAVWTLRLGSYLFARILAHGHDSRFDSLRSRPPAFFAAFMAQAAWVSAMLAPVIALNAVPPSVAPALLVSDVLGLALWAAGFGLEVAADAQKSKWAQAKRRKEHDQDFLSSGLFAWCRFPNYLGEITLWSGIATIAAGALAQRPVQRALGFPSGPRGILATTALSFFSPVFSAYLITQVSGVPLTEQIYDERYGHRKDYKQWRHNTPRLLPKIF</sequence>
<dbReference type="PROSITE" id="PS51257">
    <property type="entry name" value="PROKAR_LIPOPROTEIN"/>
    <property type="match status" value="1"/>
</dbReference>
<dbReference type="PROSITE" id="PS50244">
    <property type="entry name" value="S5A_REDUCTASE"/>
    <property type="match status" value="1"/>
</dbReference>
<dbReference type="Gene3D" id="1.20.120.1630">
    <property type="match status" value="1"/>
</dbReference>
<feature type="transmembrane region" description="Helical" evidence="1">
    <location>
        <begin position="91"/>
        <end position="110"/>
    </location>
</feature>
<dbReference type="InterPro" id="IPR010721">
    <property type="entry name" value="UstE-like"/>
</dbReference>
<dbReference type="Proteomes" id="UP000226192">
    <property type="component" value="Unassembled WGS sequence"/>
</dbReference>
<keyword evidence="1" id="KW-0472">Membrane</keyword>
<keyword evidence="1" id="KW-0812">Transmembrane</keyword>
<reference evidence="2 3" key="1">
    <citation type="submission" date="2017-06" db="EMBL/GenBank/DDBJ databases">
        <title>Ant-infecting Ophiocordyceps genomes reveal a high diversity of potential behavioral manipulation genes and a possible major role for enterotoxins.</title>
        <authorList>
            <person name="De Bekker C."/>
            <person name="Evans H.C."/>
            <person name="Brachmann A."/>
            <person name="Hughes D.P."/>
        </authorList>
    </citation>
    <scope>NUCLEOTIDE SEQUENCE [LARGE SCALE GENOMIC DNA]</scope>
    <source>
        <strain evidence="2 3">Map64</strain>
    </source>
</reference>
<evidence type="ECO:0000256" key="1">
    <source>
        <dbReference type="SAM" id="Phobius"/>
    </source>
</evidence>
<gene>
    <name evidence="2" type="ORF">CDD81_907</name>
</gene>
<keyword evidence="3" id="KW-1185">Reference proteome</keyword>
<protein>
    <submittedName>
        <fullName evidence="2">Uncharacterized protein</fullName>
    </submittedName>
</protein>
<dbReference type="GO" id="GO:0016020">
    <property type="term" value="C:membrane"/>
    <property type="evidence" value="ECO:0007669"/>
    <property type="project" value="TreeGrafter"/>
</dbReference>
<dbReference type="PANTHER" id="PTHR32251:SF17">
    <property type="entry name" value="STEROID 5-ALPHA REDUCTASE C-TERMINAL DOMAIN-CONTAINING PROTEIN"/>
    <property type="match status" value="1"/>
</dbReference>
<organism evidence="2 3">
    <name type="scientific">Ophiocordyceps australis</name>
    <dbReference type="NCBI Taxonomy" id="1399860"/>
    <lineage>
        <taxon>Eukaryota</taxon>
        <taxon>Fungi</taxon>
        <taxon>Dikarya</taxon>
        <taxon>Ascomycota</taxon>
        <taxon>Pezizomycotina</taxon>
        <taxon>Sordariomycetes</taxon>
        <taxon>Hypocreomycetidae</taxon>
        <taxon>Hypocreales</taxon>
        <taxon>Ophiocordycipitaceae</taxon>
        <taxon>Ophiocordyceps</taxon>
    </lineage>
</organism>
<comment type="caution">
    <text evidence="2">The sequence shown here is derived from an EMBL/GenBank/DDBJ whole genome shotgun (WGS) entry which is preliminary data.</text>
</comment>
<proteinExistence type="predicted"/>
<feature type="transmembrane region" description="Helical" evidence="1">
    <location>
        <begin position="159"/>
        <end position="180"/>
    </location>
</feature>